<gene>
    <name evidence="8" type="ORF">F5544_39370</name>
</gene>
<dbReference type="CDD" id="cd13131">
    <property type="entry name" value="MATE_NorM_like"/>
    <property type="match status" value="1"/>
</dbReference>
<accession>A0A6G9YS34</accession>
<evidence type="ECO:0000313" key="9">
    <source>
        <dbReference type="Proteomes" id="UP000503540"/>
    </source>
</evidence>
<dbReference type="GO" id="GO:0005886">
    <property type="term" value="C:plasma membrane"/>
    <property type="evidence" value="ECO:0007669"/>
    <property type="project" value="TreeGrafter"/>
</dbReference>
<dbReference type="KEGG" id="nah:F5544_39370"/>
<evidence type="ECO:0000256" key="6">
    <source>
        <dbReference type="SAM" id="MobiDB-lite"/>
    </source>
</evidence>
<dbReference type="EMBL" id="CP046172">
    <property type="protein sequence ID" value="QIS15693.1"/>
    <property type="molecule type" value="Genomic_DNA"/>
</dbReference>
<feature type="transmembrane region" description="Helical" evidence="7">
    <location>
        <begin position="438"/>
        <end position="462"/>
    </location>
</feature>
<feature type="region of interest" description="Disordered" evidence="6">
    <location>
        <begin position="1"/>
        <end position="28"/>
    </location>
</feature>
<feature type="transmembrane region" description="Helical" evidence="7">
    <location>
        <begin position="271"/>
        <end position="295"/>
    </location>
</feature>
<keyword evidence="7" id="KW-0812">Transmembrane</keyword>
<proteinExistence type="inferred from homology"/>
<dbReference type="Pfam" id="PF01554">
    <property type="entry name" value="MatE"/>
    <property type="match status" value="2"/>
</dbReference>
<protein>
    <recommendedName>
        <fullName evidence="3">Probable multidrug resistance protein NorM</fullName>
    </recommendedName>
    <alternativeName>
        <fullName evidence="5">Multidrug-efflux transporter</fullName>
    </alternativeName>
</protein>
<name>A0A6G9YS34_9NOCA</name>
<keyword evidence="9" id="KW-1185">Reference proteome</keyword>
<dbReference type="InterPro" id="IPR050222">
    <property type="entry name" value="MATE_MdtK"/>
</dbReference>
<comment type="similarity">
    <text evidence="2">Belongs to the multi antimicrobial extrusion (MATE) (TC 2.A.66.1) family.</text>
</comment>
<dbReference type="GO" id="GO:0042910">
    <property type="term" value="F:xenobiotic transmembrane transporter activity"/>
    <property type="evidence" value="ECO:0007669"/>
    <property type="project" value="InterPro"/>
</dbReference>
<dbReference type="PROSITE" id="PS51257">
    <property type="entry name" value="PROKAR_LIPOPROTEIN"/>
    <property type="match status" value="1"/>
</dbReference>
<dbReference type="PANTHER" id="PTHR43298">
    <property type="entry name" value="MULTIDRUG RESISTANCE PROTEIN NORM-RELATED"/>
    <property type="match status" value="1"/>
</dbReference>
<feature type="transmembrane region" description="Helical" evidence="7">
    <location>
        <begin position="474"/>
        <end position="495"/>
    </location>
</feature>
<dbReference type="Proteomes" id="UP000503540">
    <property type="component" value="Chromosome"/>
</dbReference>
<keyword evidence="7" id="KW-0472">Membrane</keyword>
<evidence type="ECO:0000256" key="3">
    <source>
        <dbReference type="ARBA" id="ARBA00020268"/>
    </source>
</evidence>
<organism evidence="8 9">
    <name type="scientific">Nocardia arthritidis</name>
    <dbReference type="NCBI Taxonomy" id="228602"/>
    <lineage>
        <taxon>Bacteria</taxon>
        <taxon>Bacillati</taxon>
        <taxon>Actinomycetota</taxon>
        <taxon>Actinomycetes</taxon>
        <taxon>Mycobacteriales</taxon>
        <taxon>Nocardiaceae</taxon>
        <taxon>Nocardia</taxon>
    </lineage>
</organism>
<feature type="transmembrane region" description="Helical" evidence="7">
    <location>
        <begin position="396"/>
        <end position="418"/>
    </location>
</feature>
<feature type="transmembrane region" description="Helical" evidence="7">
    <location>
        <begin position="176"/>
        <end position="200"/>
    </location>
</feature>
<reference evidence="8 9" key="1">
    <citation type="journal article" date="2019" name="ACS Chem. Biol.">
        <title>Identification and Mobilization of a Cryptic Antibiotic Biosynthesis Gene Locus from a Human-Pathogenic Nocardia Isolate.</title>
        <authorList>
            <person name="Herisse M."/>
            <person name="Ishida K."/>
            <person name="Porter J.L."/>
            <person name="Howden B."/>
            <person name="Hertweck C."/>
            <person name="Stinear T.P."/>
            <person name="Pidot S.J."/>
        </authorList>
    </citation>
    <scope>NUCLEOTIDE SEQUENCE [LARGE SCALE GENOMIC DNA]</scope>
    <source>
        <strain evidence="8 9">AUSMDU00012717</strain>
    </source>
</reference>
<dbReference type="InterPro" id="IPR002528">
    <property type="entry name" value="MATE_fam"/>
</dbReference>
<evidence type="ECO:0000256" key="2">
    <source>
        <dbReference type="ARBA" id="ARBA00010199"/>
    </source>
</evidence>
<dbReference type="PANTHER" id="PTHR43298:SF2">
    <property type="entry name" value="FMN_FAD EXPORTER YEEO-RELATED"/>
    <property type="match status" value="1"/>
</dbReference>
<comment type="function">
    <text evidence="1">Multidrug efflux pump.</text>
</comment>
<feature type="transmembrane region" description="Helical" evidence="7">
    <location>
        <begin position="335"/>
        <end position="356"/>
    </location>
</feature>
<dbReference type="GO" id="GO:0015297">
    <property type="term" value="F:antiporter activity"/>
    <property type="evidence" value="ECO:0007669"/>
    <property type="project" value="InterPro"/>
</dbReference>
<evidence type="ECO:0000256" key="4">
    <source>
        <dbReference type="ARBA" id="ARBA00022448"/>
    </source>
</evidence>
<feature type="transmembrane region" description="Helical" evidence="7">
    <location>
        <begin position="501"/>
        <end position="521"/>
    </location>
</feature>
<dbReference type="AlphaFoldDB" id="A0A6G9YS34"/>
<evidence type="ECO:0000256" key="5">
    <source>
        <dbReference type="ARBA" id="ARBA00031636"/>
    </source>
</evidence>
<feature type="transmembrane region" description="Helical" evidence="7">
    <location>
        <begin position="212"/>
        <end position="230"/>
    </location>
</feature>
<feature type="transmembrane region" description="Helical" evidence="7">
    <location>
        <begin position="242"/>
        <end position="265"/>
    </location>
</feature>
<evidence type="ECO:0000256" key="7">
    <source>
        <dbReference type="SAM" id="Phobius"/>
    </source>
</evidence>
<evidence type="ECO:0000313" key="8">
    <source>
        <dbReference type="EMBL" id="QIS15693.1"/>
    </source>
</evidence>
<feature type="transmembrane region" description="Helical" evidence="7">
    <location>
        <begin position="362"/>
        <end position="384"/>
    </location>
</feature>
<dbReference type="NCBIfam" id="TIGR00797">
    <property type="entry name" value="matE"/>
    <property type="match status" value="1"/>
</dbReference>
<keyword evidence="7" id="KW-1133">Transmembrane helix</keyword>
<evidence type="ECO:0000256" key="1">
    <source>
        <dbReference type="ARBA" id="ARBA00003408"/>
    </source>
</evidence>
<sequence length="543" mass="57041">MAARNTWTPSSTTTGCASANSSIPQRNSKCANCSAAMPRRRAGHWWTRDEGAPPVSRETVRQGGFRVRRLGRGGRPMILSTFHGDGRRLAGLATPIALTQLAQIAVSTTNVALMGTLGVREVAAGGLAMVLFNQIRTMCVGLITGTGNQIATATSSAGKRGVSADREIRDIVRSSFVIATLAGILGGAILIGLGWSLQWLGQDAGVLADARPLMVALAPGLLPCLWFQVLRQYTVGMQRPQALLLVTLGSVALNLLLALAFIRGWAGLPELGLTGIGVATSLVFLITFAVFLAMIRRDAKLGATLPIRPWPRDTATIRAELKLGTPIALTYGSEAGMFSVLALVMGSIGPAALAAHNVVYQIIYIVFQVAIGLSHGASILVSHAVARDESAHARALAWLALRAAALVAVLTGVVYVVAPDWVLLPFLHSTDSDTIQVAHTLLLIGIVLQFFDAAQNIGTGLLRGLKATNAGFRLSLIGYWCVGLPVALLLAFPAGLGAAGVWWGLTAGLAATAVLMVRRYFTLLGEMDRARVAVAADSELSPA</sequence>
<keyword evidence="4" id="KW-0813">Transport</keyword>